<dbReference type="Proteomes" id="UP001595640">
    <property type="component" value="Unassembled WGS sequence"/>
</dbReference>
<organism evidence="1 2">
    <name type="scientific">Modicisalibacter luteus</name>
    <dbReference type="NCBI Taxonomy" id="453962"/>
    <lineage>
        <taxon>Bacteria</taxon>
        <taxon>Pseudomonadati</taxon>
        <taxon>Pseudomonadota</taxon>
        <taxon>Gammaproteobacteria</taxon>
        <taxon>Oceanospirillales</taxon>
        <taxon>Halomonadaceae</taxon>
        <taxon>Modicisalibacter</taxon>
    </lineage>
</organism>
<evidence type="ECO:0000313" key="1">
    <source>
        <dbReference type="EMBL" id="MFC3290554.1"/>
    </source>
</evidence>
<dbReference type="Pfam" id="PF09952">
    <property type="entry name" value="AbiEi_2"/>
    <property type="match status" value="1"/>
</dbReference>
<proteinExistence type="predicted"/>
<dbReference type="EMBL" id="JBHRUH010000002">
    <property type="protein sequence ID" value="MFC3290554.1"/>
    <property type="molecule type" value="Genomic_DNA"/>
</dbReference>
<dbReference type="RefSeq" id="WP_169338687.1">
    <property type="nucleotide sequence ID" value="NZ_BMXD01000016.1"/>
</dbReference>
<gene>
    <name evidence="1" type="ORF">ACFOEI_00525</name>
</gene>
<reference evidence="2" key="1">
    <citation type="journal article" date="2019" name="Int. J. Syst. Evol. Microbiol.">
        <title>The Global Catalogue of Microorganisms (GCM) 10K type strain sequencing project: providing services to taxonomists for standard genome sequencing and annotation.</title>
        <authorList>
            <consortium name="The Broad Institute Genomics Platform"/>
            <consortium name="The Broad Institute Genome Sequencing Center for Infectious Disease"/>
            <person name="Wu L."/>
            <person name="Ma J."/>
        </authorList>
    </citation>
    <scope>NUCLEOTIDE SEQUENCE [LARGE SCALE GENOMIC DNA]</scope>
    <source>
        <strain evidence="2">KCTC 12847</strain>
    </source>
</reference>
<protein>
    <submittedName>
        <fullName evidence="1">Type IV toxin-antitoxin system AbiEi family antitoxin</fullName>
    </submittedName>
</protein>
<sequence length="344" mass="38334">MATSHDWHIAEEAIAAFQSETGLNASLGLPMKGAPQDDYLADLDGHRFRGEVKRWVSHQIAALPYQWTNAPDRLLIADYLNANAARTLQRRGIQFIDTAGNAFIDQPQLKVFIRGNRRTTATAAAQESHPVERAFQRKGLVVIYHLLTQPELTGASIRTIAQRTGVSHGTVENVFKALEVGGHLATFAKGNRKTTKITEPRKLMERWVVGYGEKLASKLAIGEFYSEATDWWGDDSVARLDAAWGGEIAGSYYSGHLKPQVATLYLPRKNLPQLMQAHRLRKPPAGVEPNLRIMERFWIDESPESGMVHPLLAYADLLHSGDARNAEIAGRLDERYLTDAFRTA</sequence>
<accession>A0ABV7LVX6</accession>
<dbReference type="InterPro" id="IPR019238">
    <property type="entry name" value="AbiEi_2"/>
</dbReference>
<comment type="caution">
    <text evidence="1">The sequence shown here is derived from an EMBL/GenBank/DDBJ whole genome shotgun (WGS) entry which is preliminary data.</text>
</comment>
<name>A0ABV7LVX6_9GAMM</name>
<keyword evidence="2" id="KW-1185">Reference proteome</keyword>
<evidence type="ECO:0000313" key="2">
    <source>
        <dbReference type="Proteomes" id="UP001595640"/>
    </source>
</evidence>